<dbReference type="GO" id="GO:0005829">
    <property type="term" value="C:cytosol"/>
    <property type="evidence" value="ECO:0007669"/>
    <property type="project" value="TreeGrafter"/>
</dbReference>
<dbReference type="GO" id="GO:0019305">
    <property type="term" value="P:dTDP-rhamnose biosynthetic process"/>
    <property type="evidence" value="ECO:0007669"/>
    <property type="project" value="TreeGrafter"/>
</dbReference>
<dbReference type="InterPro" id="IPR011051">
    <property type="entry name" value="RmlC_Cupin_sf"/>
</dbReference>
<dbReference type="InterPro" id="IPR000888">
    <property type="entry name" value="RmlC-like"/>
</dbReference>
<protein>
    <submittedName>
        <fullName evidence="4">dTDP-4-dehydrorhamnose 3,5-epimerase</fullName>
        <ecNumber evidence="4">5.1.3.13</ecNumber>
    </submittedName>
</protein>
<dbReference type="Proteomes" id="UP001178281">
    <property type="component" value="Unassembled WGS sequence"/>
</dbReference>
<dbReference type="EC" id="5.1.3.13" evidence="4"/>
<evidence type="ECO:0000313" key="4">
    <source>
        <dbReference type="EMBL" id="MDP0400129.1"/>
    </source>
</evidence>
<proteinExistence type="inferred from homology"/>
<gene>
    <name evidence="4" type="primary">rfbC</name>
    <name evidence="4" type="ORF">Q7X28_19610</name>
</gene>
<comment type="caution">
    <text evidence="4">The sequence shown here is derived from an EMBL/GenBank/DDBJ whole genome shotgun (WGS) entry which is preliminary data.</text>
</comment>
<name>A0AA90NSR0_9ACTN</name>
<feature type="site" description="Participates in a stacking interaction with the thymidine ring of dTDP-4-oxo-6-deoxyglucose" evidence="3">
    <location>
        <position position="139"/>
    </location>
</feature>
<feature type="active site" description="Proton donor" evidence="2">
    <location>
        <position position="133"/>
    </location>
</feature>
<dbReference type="AlphaFoldDB" id="A0AA90NSR0"/>
<evidence type="ECO:0000313" key="5">
    <source>
        <dbReference type="Proteomes" id="UP001178281"/>
    </source>
</evidence>
<dbReference type="SUPFAM" id="SSF51182">
    <property type="entry name" value="RmlC-like cupins"/>
    <property type="match status" value="1"/>
</dbReference>
<dbReference type="InterPro" id="IPR014710">
    <property type="entry name" value="RmlC-like_jellyroll"/>
</dbReference>
<dbReference type="Gene3D" id="2.60.120.10">
    <property type="entry name" value="Jelly Rolls"/>
    <property type="match status" value="1"/>
</dbReference>
<dbReference type="EMBL" id="JAUTIX010000008">
    <property type="protein sequence ID" value="MDP0400129.1"/>
    <property type="molecule type" value="Genomic_DNA"/>
</dbReference>
<dbReference type="PANTHER" id="PTHR21047:SF2">
    <property type="entry name" value="THYMIDINE DIPHOSPHO-4-KETO-RHAMNOSE 3,5-EPIMERASE"/>
    <property type="match status" value="1"/>
</dbReference>
<evidence type="ECO:0000256" key="2">
    <source>
        <dbReference type="PIRSR" id="PIRSR600888-1"/>
    </source>
</evidence>
<dbReference type="GO" id="GO:0000271">
    <property type="term" value="P:polysaccharide biosynthetic process"/>
    <property type="evidence" value="ECO:0007669"/>
    <property type="project" value="TreeGrafter"/>
</dbReference>
<sequence length="189" mass="20494">MQARGLTVPGAFEFTPQQFGDDRGRFLEWFKASEFEAATGSPMPELQQANCSVSAAGVLRGVHYTLNPPGQAKYVTCVRGAFLDVIVDLRRDSATFGTWDSVLLDDVDRRAVYLPAGLGHAILSLEDQSTVMYLCSSEYAPDLDREIDAFDPDLAIDWPTTGRDGAALHYVRSAKDGAAPSLREAFGGA</sequence>
<evidence type="ECO:0000256" key="1">
    <source>
        <dbReference type="ARBA" id="ARBA00010154"/>
    </source>
</evidence>
<dbReference type="GO" id="GO:0008830">
    <property type="term" value="F:dTDP-4-dehydrorhamnose 3,5-epimerase activity"/>
    <property type="evidence" value="ECO:0007669"/>
    <property type="project" value="UniProtKB-EC"/>
</dbReference>
<organism evidence="4 5">
    <name type="scientific">Tsukamurella strandjordii</name>
    <dbReference type="NCBI Taxonomy" id="147577"/>
    <lineage>
        <taxon>Bacteria</taxon>
        <taxon>Bacillati</taxon>
        <taxon>Actinomycetota</taxon>
        <taxon>Actinomycetes</taxon>
        <taxon>Mycobacteriales</taxon>
        <taxon>Tsukamurellaceae</taxon>
        <taxon>Tsukamurella</taxon>
    </lineage>
</organism>
<dbReference type="CDD" id="cd00438">
    <property type="entry name" value="cupin_RmlC"/>
    <property type="match status" value="1"/>
</dbReference>
<feature type="active site" description="Proton acceptor" evidence="2">
    <location>
        <position position="63"/>
    </location>
</feature>
<evidence type="ECO:0000256" key="3">
    <source>
        <dbReference type="PIRSR" id="PIRSR600888-3"/>
    </source>
</evidence>
<reference evidence="4" key="1">
    <citation type="submission" date="2023-08" db="EMBL/GenBank/DDBJ databases">
        <title>The draft genome of Tsukamurella strandjordii strain 050030.</title>
        <authorList>
            <person name="Zhao F."/>
            <person name="Feng Y."/>
            <person name="Zong Z."/>
        </authorList>
    </citation>
    <scope>NUCLEOTIDE SEQUENCE</scope>
    <source>
        <strain evidence="4">050030</strain>
    </source>
</reference>
<dbReference type="Pfam" id="PF00908">
    <property type="entry name" value="dTDP_sugar_isom"/>
    <property type="match status" value="1"/>
</dbReference>
<keyword evidence="5" id="KW-1185">Reference proteome</keyword>
<accession>A0AA90NSR0</accession>
<keyword evidence="4" id="KW-0413">Isomerase</keyword>
<comment type="similarity">
    <text evidence="1">Belongs to the dTDP-4-dehydrorhamnose 3,5-epimerase family.</text>
</comment>
<dbReference type="PANTHER" id="PTHR21047">
    <property type="entry name" value="DTDP-6-DEOXY-D-GLUCOSE-3,5 EPIMERASE"/>
    <property type="match status" value="1"/>
</dbReference>